<evidence type="ECO:0000313" key="2">
    <source>
        <dbReference type="EMBL" id="BDG60726.1"/>
    </source>
</evidence>
<dbReference type="KEGG" id="cmic:caldi_18160"/>
<sequence>MTAGCRGAGGRTGPGLEERVERLAVALERMNLADYADLTRRPWRLFWVNFAAGTARGLGMAFGFTVVAAAVLRLAALALQARVPHIGGLIADIVRMVRLNLGP</sequence>
<name>A0AA35G854_9FIRM</name>
<keyword evidence="3" id="KW-1185">Reference proteome</keyword>
<evidence type="ECO:0000313" key="3">
    <source>
        <dbReference type="Proteomes" id="UP001163687"/>
    </source>
</evidence>
<dbReference type="Pfam" id="PF18910">
    <property type="entry name" value="DUF5665"/>
    <property type="match status" value="1"/>
</dbReference>
<dbReference type="Proteomes" id="UP001163687">
    <property type="component" value="Chromosome"/>
</dbReference>
<dbReference type="InterPro" id="IPR043723">
    <property type="entry name" value="DUF5665"/>
</dbReference>
<reference evidence="2" key="1">
    <citation type="submission" date="2022-03" db="EMBL/GenBank/DDBJ databases">
        <title>Complete genome sequence of Caldinitratiruptor microaerophilus.</title>
        <authorList>
            <person name="Mukaiyama R."/>
            <person name="Nishiyama T."/>
            <person name="Ueda K."/>
        </authorList>
    </citation>
    <scope>NUCLEOTIDE SEQUENCE</scope>
    <source>
        <strain evidence="2">JCM 16183</strain>
    </source>
</reference>
<keyword evidence="1" id="KW-1133">Transmembrane helix</keyword>
<protein>
    <submittedName>
        <fullName evidence="2">Uncharacterized protein</fullName>
    </submittedName>
</protein>
<accession>A0AA35G854</accession>
<evidence type="ECO:0000256" key="1">
    <source>
        <dbReference type="SAM" id="Phobius"/>
    </source>
</evidence>
<gene>
    <name evidence="2" type="ORF">caldi_18160</name>
</gene>
<proteinExistence type="predicted"/>
<dbReference type="RefSeq" id="WP_264841427.1">
    <property type="nucleotide sequence ID" value="NZ_AP025628.1"/>
</dbReference>
<dbReference type="AlphaFoldDB" id="A0AA35G854"/>
<feature type="transmembrane region" description="Helical" evidence="1">
    <location>
        <begin position="46"/>
        <end position="72"/>
    </location>
</feature>
<keyword evidence="1" id="KW-0812">Transmembrane</keyword>
<dbReference type="EMBL" id="AP025628">
    <property type="protein sequence ID" value="BDG60726.1"/>
    <property type="molecule type" value="Genomic_DNA"/>
</dbReference>
<keyword evidence="1" id="KW-0472">Membrane</keyword>
<organism evidence="2 3">
    <name type="scientific">Caldinitratiruptor microaerophilus</name>
    <dbReference type="NCBI Taxonomy" id="671077"/>
    <lineage>
        <taxon>Bacteria</taxon>
        <taxon>Bacillati</taxon>
        <taxon>Bacillota</taxon>
        <taxon>Clostridia</taxon>
        <taxon>Eubacteriales</taxon>
        <taxon>Symbiobacteriaceae</taxon>
        <taxon>Caldinitratiruptor</taxon>
    </lineage>
</organism>